<sequence length="127" mass="14647">MSLSKDDVRRVVDIYLRAWIAQDPDLVVTVFTPTATYHERVLEEPICGEAGIRHYWQTKVVEAQANIEVKLLNLYLDGTTAVAEWKARFDDLVQGHRKVMREVAILEFDGDRIASLREYWASRRLGA</sequence>
<dbReference type="Proteomes" id="UP000193487">
    <property type="component" value="Unassembled WGS sequence"/>
</dbReference>
<dbReference type="AlphaFoldDB" id="A0A1X1XF68"/>
<dbReference type="EMBL" id="LQPE01000166">
    <property type="protein sequence ID" value="ORV97537.1"/>
    <property type="molecule type" value="Genomic_DNA"/>
</dbReference>
<dbReference type="SUPFAM" id="SSF54427">
    <property type="entry name" value="NTF2-like"/>
    <property type="match status" value="1"/>
</dbReference>
<reference evidence="2 3" key="1">
    <citation type="submission" date="2016-01" db="EMBL/GenBank/DDBJ databases">
        <title>The new phylogeny of the genus Mycobacterium.</title>
        <authorList>
            <person name="Tarcisio F."/>
            <person name="Conor M."/>
            <person name="Antonella G."/>
            <person name="Elisabetta G."/>
            <person name="Giulia F.S."/>
            <person name="Sara T."/>
            <person name="Anna F."/>
            <person name="Clotilde B."/>
            <person name="Roberto B."/>
            <person name="Veronica D.S."/>
            <person name="Fabio R."/>
            <person name="Monica P."/>
            <person name="Olivier J."/>
            <person name="Enrico T."/>
            <person name="Nicola S."/>
        </authorList>
    </citation>
    <scope>NUCLEOTIDE SEQUENCE [LARGE SCALE GENOMIC DNA]</scope>
    <source>
        <strain evidence="2 3">DSM 45166</strain>
    </source>
</reference>
<dbReference type="Gene3D" id="3.10.450.50">
    <property type="match status" value="1"/>
</dbReference>
<dbReference type="InterPro" id="IPR032710">
    <property type="entry name" value="NTF2-like_dom_sf"/>
</dbReference>
<evidence type="ECO:0000313" key="3">
    <source>
        <dbReference type="Proteomes" id="UP000193487"/>
    </source>
</evidence>
<organism evidence="2 3">
    <name type="scientific">Mycobacterium kyorinense</name>
    <dbReference type="NCBI Taxonomy" id="487514"/>
    <lineage>
        <taxon>Bacteria</taxon>
        <taxon>Bacillati</taxon>
        <taxon>Actinomycetota</taxon>
        <taxon>Actinomycetes</taxon>
        <taxon>Mycobacteriales</taxon>
        <taxon>Mycobacteriaceae</taxon>
        <taxon>Mycobacterium</taxon>
    </lineage>
</organism>
<evidence type="ECO:0000259" key="1">
    <source>
        <dbReference type="Pfam" id="PF12680"/>
    </source>
</evidence>
<name>A0A1X1XF68_9MYCO</name>
<dbReference type="RefSeq" id="WP_045373169.1">
    <property type="nucleotide sequence ID" value="NZ_BBKA01000001.1"/>
</dbReference>
<dbReference type="InterPro" id="IPR037401">
    <property type="entry name" value="SnoaL-like"/>
</dbReference>
<proteinExistence type="predicted"/>
<dbReference type="OrthoDB" id="513614at2"/>
<evidence type="ECO:0000313" key="2">
    <source>
        <dbReference type="EMBL" id="ORV97537.1"/>
    </source>
</evidence>
<comment type="caution">
    <text evidence="2">The sequence shown here is derived from an EMBL/GenBank/DDBJ whole genome shotgun (WGS) entry which is preliminary data.</text>
</comment>
<dbReference type="Pfam" id="PF12680">
    <property type="entry name" value="SnoaL_2"/>
    <property type="match status" value="1"/>
</dbReference>
<keyword evidence="3" id="KW-1185">Reference proteome</keyword>
<gene>
    <name evidence="2" type="ORF">AWC14_14830</name>
</gene>
<accession>A0A1X1XF68</accession>
<feature type="domain" description="SnoaL-like" evidence="1">
    <location>
        <begin position="15"/>
        <end position="115"/>
    </location>
</feature>
<protein>
    <recommendedName>
        <fullName evidence="1">SnoaL-like domain-containing protein</fullName>
    </recommendedName>
</protein>